<dbReference type="EMBL" id="JPRL01000001">
    <property type="protein sequence ID" value="KFF07452.1"/>
    <property type="molecule type" value="Genomic_DNA"/>
</dbReference>
<organism evidence="1 2">
    <name type="scientific">Flavobacterium reichenbachii</name>
    <dbReference type="NCBI Taxonomy" id="362418"/>
    <lineage>
        <taxon>Bacteria</taxon>
        <taxon>Pseudomonadati</taxon>
        <taxon>Bacteroidota</taxon>
        <taxon>Flavobacteriia</taxon>
        <taxon>Flavobacteriales</taxon>
        <taxon>Flavobacteriaceae</taxon>
        <taxon>Flavobacterium</taxon>
    </lineage>
</organism>
<dbReference type="OrthoDB" id="2678365at2"/>
<comment type="caution">
    <text evidence="1">The sequence shown here is derived from an EMBL/GenBank/DDBJ whole genome shotgun (WGS) entry which is preliminary data.</text>
</comment>
<dbReference type="eggNOG" id="ENOG50336IR">
    <property type="taxonomic scope" value="Bacteria"/>
</dbReference>
<name>A0A085ZSN8_9FLAO</name>
<dbReference type="RefSeq" id="WP_035687175.1">
    <property type="nucleotide sequence ID" value="NZ_JPRL01000001.1"/>
</dbReference>
<reference evidence="1 2" key="1">
    <citation type="submission" date="2014-07" db="EMBL/GenBank/DDBJ databases">
        <title>Genome of Flavobacterium reichenbachii LMG 25512.</title>
        <authorList>
            <person name="Stropko S.J."/>
            <person name="Pipes S.E."/>
            <person name="Newman J.D."/>
        </authorList>
    </citation>
    <scope>NUCLEOTIDE SEQUENCE [LARGE SCALE GENOMIC DNA]</scope>
    <source>
        <strain evidence="1 2">LMG 25512</strain>
    </source>
</reference>
<evidence type="ECO:0000313" key="2">
    <source>
        <dbReference type="Proteomes" id="UP000028715"/>
    </source>
</evidence>
<dbReference type="Proteomes" id="UP000028715">
    <property type="component" value="Unassembled WGS sequence"/>
</dbReference>
<evidence type="ECO:0000313" key="1">
    <source>
        <dbReference type="EMBL" id="KFF07452.1"/>
    </source>
</evidence>
<keyword evidence="2" id="KW-1185">Reference proteome</keyword>
<dbReference type="AlphaFoldDB" id="A0A085ZSN8"/>
<sequence>MTKEDAIEELMYQSGNHENIESERWESGFLGQLRPFKGTLNEKNYHLIMQALKVLAPEFEKELIDRRIIACVWGICHLGKMWAIHPEGMLQSNHLISQKQTSQIDDWLSDISYAAFSLLDGTGAAEAFWNYEQNE</sequence>
<gene>
    <name evidence="1" type="ORF">IW19_18910</name>
</gene>
<accession>A0A085ZSN8</accession>
<proteinExistence type="predicted"/>
<protein>
    <submittedName>
        <fullName evidence="1">Uncharacterized protein</fullName>
    </submittedName>
</protein>